<dbReference type="InterPro" id="IPR048349">
    <property type="entry name" value="CCDC22_N"/>
</dbReference>
<dbReference type="AlphaFoldDB" id="A0A8S1ST16"/>
<name>A0A8S1ST16_9CILI</name>
<feature type="domain" description="HTH myb-type" evidence="4">
    <location>
        <begin position="1"/>
        <end position="56"/>
    </location>
</feature>
<dbReference type="InterPro" id="IPR008530">
    <property type="entry name" value="CCDC22"/>
</dbReference>
<evidence type="ECO:0000256" key="2">
    <source>
        <dbReference type="SAM" id="MobiDB-lite"/>
    </source>
</evidence>
<dbReference type="CDD" id="cd00167">
    <property type="entry name" value="SANT"/>
    <property type="match status" value="2"/>
</dbReference>
<dbReference type="PROSITE" id="PS51294">
    <property type="entry name" value="HTH_MYB"/>
    <property type="match status" value="2"/>
</dbReference>
<feature type="domain" description="HTH myb-type" evidence="4">
    <location>
        <begin position="57"/>
        <end position="111"/>
    </location>
</feature>
<evidence type="ECO:0000256" key="1">
    <source>
        <dbReference type="SAM" id="Coils"/>
    </source>
</evidence>
<feature type="compositionally biased region" description="Basic residues" evidence="2">
    <location>
        <begin position="213"/>
        <end position="224"/>
    </location>
</feature>
<dbReference type="InterPro" id="IPR001005">
    <property type="entry name" value="SANT/Myb"/>
</dbReference>
<dbReference type="GO" id="GO:2000060">
    <property type="term" value="P:positive regulation of ubiquitin-dependent protein catabolic process"/>
    <property type="evidence" value="ECO:0007669"/>
    <property type="project" value="TreeGrafter"/>
</dbReference>
<evidence type="ECO:0000259" key="3">
    <source>
        <dbReference type="PROSITE" id="PS50090"/>
    </source>
</evidence>
<feature type="coiled-coil region" evidence="1">
    <location>
        <begin position="932"/>
        <end position="966"/>
    </location>
</feature>
<dbReference type="SMART" id="SM00717">
    <property type="entry name" value="SANT"/>
    <property type="match status" value="2"/>
</dbReference>
<dbReference type="GO" id="GO:0097602">
    <property type="term" value="F:cullin family protein binding"/>
    <property type="evidence" value="ECO:0007669"/>
    <property type="project" value="TreeGrafter"/>
</dbReference>
<sequence>MTDRKAWNQKEDSAILQLVKQYGIKKWTIVAEKMKELYSLFGRSGKQCRERYHNHLDPTINKEPWSENEERVIFIAHKEHGNKWAEIAKLLPGRTDNAIKNHFYSTLRRSLRRINKLIGDKNKKGTQQIKDIKPGVLSKIFILAEKSPSELKDDHMKKLCQACKGLQDSILEFAQSKQKSQINQFNEDKFKQLIDKIMDFNALYTKQRESRLKLKKKNHKKRKSRIDDDDDDDDYTSDYKYEEISHKFPLKRSSRLNAKRKHIDKEDYIDICLRTKKGPLYTILRDELEVQQEDKEEQSSNYQQQYAYEFQGTNSPNNHQFTPAFHVLTPRQIFFQKHTNQYQEDGIHNEEAAISKSNFVPIVITKQYTQYKDKTLDNLAQQLQQKINANADKYIINHQQDSDLEINIGDAFEIPKDYKSPSSKFGIGGYSPSAFRKDSQFHDNTSSLQMKQIIILSKRLFISFFYRVIYTKMEDQDQMLLKSLQLQGIQIQTQSLPQLTCEDLISIFLQFFQLSGTQAFEISSIKSIKSSFRRVGKIQEMLYPIGIRIDIQSIVNPNPQESRKIIVSLLSKLSQSNKKETGAKHLTFEERLQEEKATYRTNQIQNFFQEWVNPSLCAFPEVEQRFLRLHVLNIIKKEPLIKQVANKGVRKYLYHSIVRVMDHHLQKKEVDQPLQERLQLIKKMRRSDDPEAVLGQFKGQFQAEAEKNDWEDIQKGNRQLKRAIKQLKEEDKEEEQARKQKEDENQGLFNLEIQFQEEVKEIQQEIQDTQEAKSEISALLEDIQIKLIEQQKNYDKLQKKRQKLEDVNQKQQDIYSQLQSDNKDKQQELESAHSILQQIESKKGNDPEIQQLEQEIENIRIEWEKEKILQQNDADELAQQVQDRKLKLEQIQDKMRRLQEENQMIRNQGRVNLEYKEKLLVDLQNQPKEIARNQYIKKIVDLKNQLEKQKTEYLKQAKELSQLEDSLQFQDNMINRYCIEIENLINQDPKKSETVVKQIQKQYQDYKIVYKQCAELMRNIGEKRIQIYDTELKMEDILLKGYKKNVEKLRQDLTDIQAENKNLEKQRK</sequence>
<keyword evidence="6" id="KW-1185">Reference proteome</keyword>
<dbReference type="PANTHER" id="PTHR15668">
    <property type="entry name" value="JM1 PROTEIN"/>
    <property type="match status" value="1"/>
</dbReference>
<evidence type="ECO:0000313" key="5">
    <source>
        <dbReference type="EMBL" id="CAD8143313.1"/>
    </source>
</evidence>
<dbReference type="PANTHER" id="PTHR15668:SF4">
    <property type="entry name" value="COILED-COIL DOMAIN-CONTAINING PROTEIN 22"/>
    <property type="match status" value="1"/>
</dbReference>
<dbReference type="InterPro" id="IPR017930">
    <property type="entry name" value="Myb_dom"/>
</dbReference>
<keyword evidence="1" id="KW-0175">Coiled coil</keyword>
<dbReference type="Pfam" id="PF21674">
    <property type="entry name" value="CCDC22_N"/>
    <property type="match status" value="1"/>
</dbReference>
<feature type="domain" description="Myb-like" evidence="3">
    <location>
        <begin position="57"/>
        <end position="107"/>
    </location>
</feature>
<dbReference type="OrthoDB" id="303898at2759"/>
<comment type="caution">
    <text evidence="5">The sequence shown here is derived from an EMBL/GenBank/DDBJ whole genome shotgun (WGS) entry which is preliminary data.</text>
</comment>
<protein>
    <submittedName>
        <fullName evidence="5">Uncharacterized protein</fullName>
    </submittedName>
</protein>
<accession>A0A8S1ST16</accession>
<dbReference type="Proteomes" id="UP000689195">
    <property type="component" value="Unassembled WGS sequence"/>
</dbReference>
<feature type="region of interest" description="Disordered" evidence="2">
    <location>
        <begin position="213"/>
        <end position="232"/>
    </location>
</feature>
<organism evidence="5 6">
    <name type="scientific">Paramecium pentaurelia</name>
    <dbReference type="NCBI Taxonomy" id="43138"/>
    <lineage>
        <taxon>Eukaryota</taxon>
        <taxon>Sar</taxon>
        <taxon>Alveolata</taxon>
        <taxon>Ciliophora</taxon>
        <taxon>Intramacronucleata</taxon>
        <taxon>Oligohymenophorea</taxon>
        <taxon>Peniculida</taxon>
        <taxon>Parameciidae</taxon>
        <taxon>Paramecium</taxon>
    </lineage>
</organism>
<dbReference type="EMBL" id="CAJJDO010000012">
    <property type="protein sequence ID" value="CAD8143313.1"/>
    <property type="molecule type" value="Genomic_DNA"/>
</dbReference>
<feature type="coiled-coil region" evidence="1">
    <location>
        <begin position="1039"/>
        <end position="1066"/>
    </location>
</feature>
<proteinExistence type="predicted"/>
<dbReference type="PROSITE" id="PS50090">
    <property type="entry name" value="MYB_LIKE"/>
    <property type="match status" value="2"/>
</dbReference>
<reference evidence="5" key="1">
    <citation type="submission" date="2021-01" db="EMBL/GenBank/DDBJ databases">
        <authorList>
            <consortium name="Genoscope - CEA"/>
            <person name="William W."/>
        </authorList>
    </citation>
    <scope>NUCLEOTIDE SEQUENCE</scope>
</reference>
<evidence type="ECO:0000313" key="6">
    <source>
        <dbReference type="Proteomes" id="UP000689195"/>
    </source>
</evidence>
<feature type="domain" description="Myb-like" evidence="3">
    <location>
        <begin position="1"/>
        <end position="56"/>
    </location>
</feature>
<feature type="coiled-coil region" evidence="1">
    <location>
        <begin position="710"/>
        <end position="908"/>
    </location>
</feature>
<evidence type="ECO:0000259" key="4">
    <source>
        <dbReference type="PROSITE" id="PS51294"/>
    </source>
</evidence>
<dbReference type="Pfam" id="PF13921">
    <property type="entry name" value="Myb_DNA-bind_6"/>
    <property type="match status" value="1"/>
</dbReference>
<gene>
    <name evidence="5" type="ORF">PPENT_87.1.T0120146</name>
</gene>